<organism evidence="1 2">
    <name type="scientific">Methylorubrum extorquens</name>
    <name type="common">Methylobacterium dichloromethanicum</name>
    <name type="synonym">Methylobacterium extorquens</name>
    <dbReference type="NCBI Taxonomy" id="408"/>
    <lineage>
        <taxon>Bacteria</taxon>
        <taxon>Pseudomonadati</taxon>
        <taxon>Pseudomonadota</taxon>
        <taxon>Alphaproteobacteria</taxon>
        <taxon>Hyphomicrobiales</taxon>
        <taxon>Methylobacteriaceae</taxon>
        <taxon>Methylorubrum</taxon>
    </lineage>
</organism>
<proteinExistence type="predicted"/>
<dbReference type="EMBL" id="CP073633">
    <property type="protein sequence ID" value="WHQ72039.1"/>
    <property type="molecule type" value="Genomic_DNA"/>
</dbReference>
<gene>
    <name evidence="1" type="ORF">KEC54_11115</name>
</gene>
<name>A0AAX3WKD1_METEX</name>
<evidence type="ECO:0000313" key="2">
    <source>
        <dbReference type="Proteomes" id="UP001223720"/>
    </source>
</evidence>
<dbReference type="Proteomes" id="UP001223720">
    <property type="component" value="Chromosome"/>
</dbReference>
<dbReference type="RefSeq" id="WP_283536134.1">
    <property type="nucleotide sequence ID" value="NZ_CP073633.1"/>
</dbReference>
<protein>
    <submittedName>
        <fullName evidence="1">Uncharacterized protein</fullName>
    </submittedName>
</protein>
<evidence type="ECO:0000313" key="1">
    <source>
        <dbReference type="EMBL" id="WHQ72039.1"/>
    </source>
</evidence>
<dbReference type="AlphaFoldDB" id="A0AAX3WKD1"/>
<reference evidence="1" key="1">
    <citation type="journal article" date="2022" name="Biotechnol. Bioprocess Eng.">
        <title>Pan-genome Analysis Reveals Comparative Genomic Features of Central Metabolic Pathways in Methylorubrum extorquens.</title>
        <authorList>
            <person name="Lee G.M."/>
            <person name="Scott-Nevros Z.K."/>
            <person name="Lee S.-M."/>
            <person name="Kim D."/>
        </authorList>
    </citation>
    <scope>NUCLEOTIDE SEQUENCE</scope>
    <source>
        <strain evidence="1">ATCC 55366</strain>
    </source>
</reference>
<accession>A0AAX3WKD1</accession>
<sequence length="129" mass="14166">MYSVSSFAEDILYGSDKPGIVVRKRAVRTHCAASYLSDKQELLDMFRARICRMWASVPTTSTGPWRPDAPGEHRCFLEGDYDCDISLRRAYQLAEAIGLRKAAFGVDDTDLVKTAAPSPSLPAAAVPAR</sequence>